<dbReference type="Proteomes" id="UP000030512">
    <property type="component" value="Chromosome"/>
</dbReference>
<reference evidence="2 3" key="1">
    <citation type="journal article" date="2015" name="Environ. Microbiol.">
        <title>Methane oxidation coupled to nitrate reduction under hypoxia by the Gammaproteobacterium Methylomonas denitrificans, sp. nov. type strain FJG1.</title>
        <authorList>
            <person name="Kits K.D."/>
            <person name="Klotz M.G."/>
            <person name="Stein L.Y."/>
        </authorList>
    </citation>
    <scope>NUCLEOTIDE SEQUENCE [LARGE SCALE GENOMIC DNA]</scope>
    <source>
        <strain evidence="2 3">FJG1</strain>
    </source>
</reference>
<proteinExistence type="predicted"/>
<dbReference type="PROSITE" id="PS51832">
    <property type="entry name" value="HD_GYP"/>
    <property type="match status" value="1"/>
</dbReference>
<organism evidence="2 3">
    <name type="scientific">Methylomonas denitrificans</name>
    <dbReference type="NCBI Taxonomy" id="1538553"/>
    <lineage>
        <taxon>Bacteria</taxon>
        <taxon>Pseudomonadati</taxon>
        <taxon>Pseudomonadota</taxon>
        <taxon>Gammaproteobacteria</taxon>
        <taxon>Methylococcales</taxon>
        <taxon>Methylococcaceae</taxon>
        <taxon>Methylomonas</taxon>
    </lineage>
</organism>
<feature type="domain" description="HD-GYP" evidence="1">
    <location>
        <begin position="162"/>
        <end position="358"/>
    </location>
</feature>
<accession>A0A126T1Z8</accession>
<dbReference type="GO" id="GO:0008081">
    <property type="term" value="F:phosphoric diester hydrolase activity"/>
    <property type="evidence" value="ECO:0007669"/>
    <property type="project" value="UniProtKB-ARBA"/>
</dbReference>
<gene>
    <name evidence="2" type="ORF">JT25_006245</name>
</gene>
<dbReference type="InterPro" id="IPR037522">
    <property type="entry name" value="HD_GYP_dom"/>
</dbReference>
<keyword evidence="2" id="KW-0378">Hydrolase</keyword>
<sequence length="441" mass="50102">MFFKNWWPFRRKLKNQTKKDDSFDVNQRVYTPVNQLSIGMYVIELDRPWLESPFLFQGFELETEADIRAVKDVCQYVYIDATRKRKRPVQTKTAQDSLLSESNIDFGAPPPPKLSVFEKEFARAESVHKEVGLLVSNFMERIANGEGIDTKAAKEAVAQCVNSILHSPDAFLWLNQLKNKDKYTAQHSLNVCALAIVLGRYLNFSVANLNNVGLCGMMHDMGKMLVPLDILNKPGNLDPDEMLIMRSHASLGYELLKSSDQMYPGAIDTAYSHHETLDGKGYPRKIGERGISLFTRMVTIVDMYDAITSDRVYQKGRTHLEATNILANMAGSQLDERLVIKFIECLGVYPPGSIVMMTNGYIAIVVEVNELQKLRPKVIMLLDAQKRRIPERIVNLADMLLDEHGKVLTIKGIVKAQDYDIDIKKYYQQGVLQKGFANDKR</sequence>
<protein>
    <submittedName>
        <fullName evidence="2">Phosphohydrolase</fullName>
    </submittedName>
</protein>
<dbReference type="SUPFAM" id="SSF109604">
    <property type="entry name" value="HD-domain/PDEase-like"/>
    <property type="match status" value="1"/>
</dbReference>
<dbReference type="STRING" id="1538553.JT25_006245"/>
<keyword evidence="3" id="KW-1185">Reference proteome</keyword>
<dbReference type="KEGG" id="mdn:JT25_006245"/>
<dbReference type="Pfam" id="PF11871">
    <property type="entry name" value="DUF3391"/>
    <property type="match status" value="1"/>
</dbReference>
<dbReference type="PANTHER" id="PTHR43155">
    <property type="entry name" value="CYCLIC DI-GMP PHOSPHODIESTERASE PA4108-RELATED"/>
    <property type="match status" value="1"/>
</dbReference>
<dbReference type="OrthoDB" id="9802066at2"/>
<dbReference type="EMBL" id="CP014476">
    <property type="protein sequence ID" value="AMK76097.1"/>
    <property type="molecule type" value="Genomic_DNA"/>
</dbReference>
<evidence type="ECO:0000313" key="3">
    <source>
        <dbReference type="Proteomes" id="UP000030512"/>
    </source>
</evidence>
<dbReference type="PANTHER" id="PTHR43155:SF2">
    <property type="entry name" value="CYCLIC DI-GMP PHOSPHODIESTERASE PA4108"/>
    <property type="match status" value="1"/>
</dbReference>
<dbReference type="Gene3D" id="1.10.3210.10">
    <property type="entry name" value="Hypothetical protein af1432"/>
    <property type="match status" value="1"/>
</dbReference>
<dbReference type="CDD" id="cd00077">
    <property type="entry name" value="HDc"/>
    <property type="match status" value="1"/>
</dbReference>
<dbReference type="SMART" id="SM00471">
    <property type="entry name" value="HDc"/>
    <property type="match status" value="1"/>
</dbReference>
<dbReference type="RefSeq" id="WP_036278159.1">
    <property type="nucleotide sequence ID" value="NZ_CP014476.1"/>
</dbReference>
<name>A0A126T1Z8_9GAMM</name>
<dbReference type="InterPro" id="IPR021812">
    <property type="entry name" value="DUF3391"/>
</dbReference>
<evidence type="ECO:0000313" key="2">
    <source>
        <dbReference type="EMBL" id="AMK76097.1"/>
    </source>
</evidence>
<dbReference type="InterPro" id="IPR003607">
    <property type="entry name" value="HD/PDEase_dom"/>
</dbReference>
<dbReference type="AlphaFoldDB" id="A0A126T1Z8"/>
<dbReference type="Pfam" id="PF13487">
    <property type="entry name" value="HD_5"/>
    <property type="match status" value="1"/>
</dbReference>
<evidence type="ECO:0000259" key="1">
    <source>
        <dbReference type="PROSITE" id="PS51832"/>
    </source>
</evidence>